<dbReference type="EMBL" id="FXUG01000015">
    <property type="protein sequence ID" value="SMP72288.1"/>
    <property type="molecule type" value="Genomic_DNA"/>
</dbReference>
<keyword evidence="2" id="KW-1185">Reference proteome</keyword>
<proteinExistence type="predicted"/>
<gene>
    <name evidence="1" type="ORF">SAMN06265222_11538</name>
</gene>
<dbReference type="Proteomes" id="UP001158067">
    <property type="component" value="Unassembled WGS sequence"/>
</dbReference>
<comment type="caution">
    <text evidence="1">The sequence shown here is derived from an EMBL/GenBank/DDBJ whole genome shotgun (WGS) entry which is preliminary data.</text>
</comment>
<sequence length="136" mass="15466">MERSGMTTRNRATARPVKLASNIKPDASKIYLTSKSLSEQRLARGTRNFSPLRQSPFSARRIAFITRLTSNVFQDQEFSRTKSFLGPGSRSSWHDFKVMTPFQDRELARNGVIVNFGLKKMIDSIWRGNSNAKHTA</sequence>
<evidence type="ECO:0000313" key="1">
    <source>
        <dbReference type="EMBL" id="SMP72288.1"/>
    </source>
</evidence>
<organism evidence="1 2">
    <name type="scientific">Neorhodopirellula lusitana</name>
    <dbReference type="NCBI Taxonomy" id="445327"/>
    <lineage>
        <taxon>Bacteria</taxon>
        <taxon>Pseudomonadati</taxon>
        <taxon>Planctomycetota</taxon>
        <taxon>Planctomycetia</taxon>
        <taxon>Pirellulales</taxon>
        <taxon>Pirellulaceae</taxon>
        <taxon>Neorhodopirellula</taxon>
    </lineage>
</organism>
<reference evidence="1 2" key="1">
    <citation type="submission" date="2017-05" db="EMBL/GenBank/DDBJ databases">
        <authorList>
            <person name="Varghese N."/>
            <person name="Submissions S."/>
        </authorList>
    </citation>
    <scope>NUCLEOTIDE SEQUENCE [LARGE SCALE GENOMIC DNA]</scope>
    <source>
        <strain evidence="1 2">DSM 25457</strain>
    </source>
</reference>
<protein>
    <submittedName>
        <fullName evidence="1">Uncharacterized protein</fullName>
    </submittedName>
</protein>
<name>A0ABY1QJ19_9BACT</name>
<accession>A0ABY1QJ19</accession>
<evidence type="ECO:0000313" key="2">
    <source>
        <dbReference type="Proteomes" id="UP001158067"/>
    </source>
</evidence>